<evidence type="ECO:0000259" key="2">
    <source>
        <dbReference type="Pfam" id="PF01757"/>
    </source>
</evidence>
<keyword evidence="3" id="KW-0808">Transferase</keyword>
<dbReference type="GO" id="GO:0016747">
    <property type="term" value="F:acyltransferase activity, transferring groups other than amino-acyl groups"/>
    <property type="evidence" value="ECO:0007669"/>
    <property type="project" value="InterPro"/>
</dbReference>
<keyword evidence="3" id="KW-0012">Acyltransferase</keyword>
<evidence type="ECO:0000313" key="4">
    <source>
        <dbReference type="Proteomes" id="UP001209417"/>
    </source>
</evidence>
<feature type="transmembrane region" description="Helical" evidence="1">
    <location>
        <begin position="46"/>
        <end position="68"/>
    </location>
</feature>
<keyword evidence="1" id="KW-0472">Membrane</keyword>
<comment type="caution">
    <text evidence="3">The sequence shown here is derived from an EMBL/GenBank/DDBJ whole genome shotgun (WGS) entry which is preliminary data.</text>
</comment>
<dbReference type="Pfam" id="PF01757">
    <property type="entry name" value="Acyl_transf_3"/>
    <property type="match status" value="1"/>
</dbReference>
<sequence>MCEKYNSSAVKCIDSFNKNRSFLMGVSMLAVLLFHAYIAWGGLFIFKYGFIGVDSFLFLSGYGLCFSYKKNSIWSFWLRRLKRIMPKYIVYAIVATILGVTLGNKNISIWDLFCNITTLSYYNIGGWFIDWYLAALVIFYLSFPLIYPLVSFRTFIVLLISASLFFTFYNINEIEWKYICFLARIPVFYLGIVMYKSSTPPHIIL</sequence>
<keyword evidence="1" id="KW-0812">Transmembrane</keyword>
<keyword evidence="1" id="KW-1133">Transmembrane helix</keyword>
<feature type="transmembrane region" description="Helical" evidence="1">
    <location>
        <begin position="124"/>
        <end position="143"/>
    </location>
</feature>
<feature type="transmembrane region" description="Helical" evidence="1">
    <location>
        <begin position="88"/>
        <end position="104"/>
    </location>
</feature>
<dbReference type="GO" id="GO:0009103">
    <property type="term" value="P:lipopolysaccharide biosynthetic process"/>
    <property type="evidence" value="ECO:0007669"/>
    <property type="project" value="TreeGrafter"/>
</dbReference>
<dbReference type="InterPro" id="IPR002656">
    <property type="entry name" value="Acyl_transf_3_dom"/>
</dbReference>
<dbReference type="Proteomes" id="UP001209417">
    <property type="component" value="Unassembled WGS sequence"/>
</dbReference>
<name>A0AAW5UBE7_9BACT</name>
<feature type="domain" description="Acyltransferase 3" evidence="2">
    <location>
        <begin position="25"/>
        <end position="197"/>
    </location>
</feature>
<dbReference type="PANTHER" id="PTHR23028:SF53">
    <property type="entry name" value="ACYL_TRANSF_3 DOMAIN-CONTAINING PROTEIN"/>
    <property type="match status" value="1"/>
</dbReference>
<evidence type="ECO:0000256" key="1">
    <source>
        <dbReference type="SAM" id="Phobius"/>
    </source>
</evidence>
<protein>
    <submittedName>
        <fullName evidence="3">Acyltransferase family protein</fullName>
    </submittedName>
</protein>
<gene>
    <name evidence="3" type="ORF">ONT19_15935</name>
</gene>
<dbReference type="EMBL" id="JAPDVG010000002">
    <property type="protein sequence ID" value="MCW4133041.1"/>
    <property type="molecule type" value="Genomic_DNA"/>
</dbReference>
<dbReference type="InterPro" id="IPR050879">
    <property type="entry name" value="Acyltransferase_3"/>
</dbReference>
<feature type="transmembrane region" description="Helical" evidence="1">
    <location>
        <begin position="21"/>
        <end position="40"/>
    </location>
</feature>
<proteinExistence type="predicted"/>
<evidence type="ECO:0000313" key="3">
    <source>
        <dbReference type="EMBL" id="MCW4133041.1"/>
    </source>
</evidence>
<feature type="transmembrane region" description="Helical" evidence="1">
    <location>
        <begin position="150"/>
        <end position="170"/>
    </location>
</feature>
<dbReference type="AlphaFoldDB" id="A0AAW5UBE7"/>
<dbReference type="GO" id="GO:0016020">
    <property type="term" value="C:membrane"/>
    <property type="evidence" value="ECO:0007669"/>
    <property type="project" value="TreeGrafter"/>
</dbReference>
<dbReference type="RefSeq" id="WP_264953496.1">
    <property type="nucleotide sequence ID" value="NZ_JAPDVE010000017.1"/>
</dbReference>
<organism evidence="3 4">
    <name type="scientific">Segatella copri</name>
    <dbReference type="NCBI Taxonomy" id="165179"/>
    <lineage>
        <taxon>Bacteria</taxon>
        <taxon>Pseudomonadati</taxon>
        <taxon>Bacteroidota</taxon>
        <taxon>Bacteroidia</taxon>
        <taxon>Bacteroidales</taxon>
        <taxon>Prevotellaceae</taxon>
        <taxon>Segatella</taxon>
    </lineage>
</organism>
<dbReference type="PANTHER" id="PTHR23028">
    <property type="entry name" value="ACETYLTRANSFERASE"/>
    <property type="match status" value="1"/>
</dbReference>
<accession>A0AAW5UBE7</accession>
<reference evidence="3" key="1">
    <citation type="submission" date="2022-11" db="EMBL/GenBank/DDBJ databases">
        <title>Genomic repertoires linked with pathogenic potency of arthritogenic Prevotella copri isolated from the gut of rheumatoid arthritis patients.</title>
        <authorList>
            <person name="Nii T."/>
            <person name="Maeda Y."/>
            <person name="Motooka D."/>
            <person name="Naito M."/>
            <person name="Matsumoto Y."/>
            <person name="Ogawa T."/>
            <person name="Oguro-Igashira E."/>
            <person name="Kishikawa T."/>
            <person name="Yamashita M."/>
            <person name="Koizumi S."/>
            <person name="Kurakawa T."/>
            <person name="Okumura R."/>
            <person name="Kayama H."/>
            <person name="Murakami M."/>
            <person name="Sakaguchi T."/>
            <person name="Das B."/>
            <person name="Nakamura S."/>
            <person name="Okada Y."/>
            <person name="Kumanogoh A."/>
            <person name="Takeda K."/>
        </authorList>
    </citation>
    <scope>NUCLEOTIDE SEQUENCE</scope>
    <source>
        <strain evidence="3">H019-1</strain>
    </source>
</reference>